<reference evidence="2" key="1">
    <citation type="submission" date="2016-05" db="EMBL/GenBank/DDBJ databases">
        <title>Comparative genomics of biotechnologically important yeasts.</title>
        <authorList>
            <consortium name="DOE Joint Genome Institute"/>
            <person name="Riley R."/>
            <person name="Haridas S."/>
            <person name="Wolfe K.H."/>
            <person name="Lopes M.R."/>
            <person name="Hittinger C.T."/>
            <person name="Goker M."/>
            <person name="Salamov A."/>
            <person name="Wisecaver J."/>
            <person name="Long T.M."/>
            <person name="Aerts A.L."/>
            <person name="Barry K."/>
            <person name="Choi C."/>
            <person name="Clum A."/>
            <person name="Coughlan A.Y."/>
            <person name="Deshpande S."/>
            <person name="Douglass A.P."/>
            <person name="Hanson S.J."/>
            <person name="Klenk H.-P."/>
            <person name="Labutti K."/>
            <person name="Lapidus A."/>
            <person name="Lindquist E."/>
            <person name="Lipzen A."/>
            <person name="Meier-Kolthoff J.P."/>
            <person name="Ohm R.A."/>
            <person name="Otillar R.P."/>
            <person name="Pangilinan J."/>
            <person name="Peng Y."/>
            <person name="Rokas A."/>
            <person name="Rosa C.A."/>
            <person name="Scheuner C."/>
            <person name="Sibirny A.A."/>
            <person name="Slot J.C."/>
            <person name="Stielow J.B."/>
            <person name="Sun H."/>
            <person name="Kurtzman C.P."/>
            <person name="Blackwell M."/>
            <person name="Grigoriev I.V."/>
            <person name="Jeffries T.W."/>
        </authorList>
    </citation>
    <scope>NUCLEOTIDE SEQUENCE [LARGE SCALE GENOMIC DNA]</scope>
    <source>
        <strain evidence="2">DSM 1968</strain>
    </source>
</reference>
<dbReference type="RefSeq" id="XP_020046094.1">
    <property type="nucleotide sequence ID" value="XM_020188663.1"/>
</dbReference>
<dbReference type="EMBL" id="KV454484">
    <property type="protein sequence ID" value="ODV59787.1"/>
    <property type="molecule type" value="Genomic_DNA"/>
</dbReference>
<evidence type="ECO:0000313" key="1">
    <source>
        <dbReference type="EMBL" id="ODV59787.1"/>
    </source>
</evidence>
<organism evidence="1 2">
    <name type="scientific">Ascoidea rubescens DSM 1968</name>
    <dbReference type="NCBI Taxonomy" id="1344418"/>
    <lineage>
        <taxon>Eukaryota</taxon>
        <taxon>Fungi</taxon>
        <taxon>Dikarya</taxon>
        <taxon>Ascomycota</taxon>
        <taxon>Saccharomycotina</taxon>
        <taxon>Saccharomycetes</taxon>
        <taxon>Ascoideaceae</taxon>
        <taxon>Ascoidea</taxon>
    </lineage>
</organism>
<name>A0A1D2VE94_9ASCO</name>
<protein>
    <submittedName>
        <fullName evidence="1">Uncharacterized protein</fullName>
    </submittedName>
</protein>
<dbReference type="GeneID" id="30962299"/>
<keyword evidence="2" id="KW-1185">Reference proteome</keyword>
<dbReference type="AlphaFoldDB" id="A0A1D2VE94"/>
<gene>
    <name evidence="1" type="ORF">ASCRUDRAFT_106956</name>
</gene>
<dbReference type="InParanoid" id="A0A1D2VE94"/>
<accession>A0A1D2VE94</accession>
<dbReference type="Proteomes" id="UP000095038">
    <property type="component" value="Unassembled WGS sequence"/>
</dbReference>
<sequence length="141" mass="15302">MKIKTIGMGLPACTRAPTQTAHQFSLHYVSHHPGHILSSLLFSFVPSLFCSLCSPSLLFSCLIPFQLLLLLPPSQPLLHIPAHAQITHPPTAPTPLSSQSQHAPTVPSTLVSCFDTRVPQSRPLPFSCLFYSLTSSIPLLP</sequence>
<evidence type="ECO:0000313" key="2">
    <source>
        <dbReference type="Proteomes" id="UP000095038"/>
    </source>
</evidence>
<proteinExistence type="predicted"/>